<evidence type="ECO:0000313" key="3">
    <source>
        <dbReference type="Proteomes" id="UP000281549"/>
    </source>
</evidence>
<gene>
    <name evidence="2" type="ORF">ROZALSC1DRAFT_25967</name>
</gene>
<organism evidence="2 3">
    <name type="scientific">Rozella allomycis (strain CSF55)</name>
    <dbReference type="NCBI Taxonomy" id="988480"/>
    <lineage>
        <taxon>Eukaryota</taxon>
        <taxon>Fungi</taxon>
        <taxon>Fungi incertae sedis</taxon>
        <taxon>Cryptomycota</taxon>
        <taxon>Cryptomycota incertae sedis</taxon>
        <taxon>Rozella</taxon>
    </lineage>
</organism>
<dbReference type="AlphaFoldDB" id="A0A4P9YAB9"/>
<dbReference type="EMBL" id="ML007514">
    <property type="protein sequence ID" value="RKP15854.1"/>
    <property type="molecule type" value="Genomic_DNA"/>
</dbReference>
<feature type="non-terminal residue" evidence="2">
    <location>
        <position position="275"/>
    </location>
</feature>
<feature type="non-terminal residue" evidence="2">
    <location>
        <position position="1"/>
    </location>
</feature>
<dbReference type="Proteomes" id="UP000281549">
    <property type="component" value="Unassembled WGS sequence"/>
</dbReference>
<reference evidence="3" key="1">
    <citation type="journal article" date="2018" name="Nat. Microbiol.">
        <title>Leveraging single-cell genomics to expand the fungal tree of life.</title>
        <authorList>
            <person name="Ahrendt S.R."/>
            <person name="Quandt C.A."/>
            <person name="Ciobanu D."/>
            <person name="Clum A."/>
            <person name="Salamov A."/>
            <person name="Andreopoulos B."/>
            <person name="Cheng J.F."/>
            <person name="Woyke T."/>
            <person name="Pelin A."/>
            <person name="Henrissat B."/>
            <person name="Reynolds N.K."/>
            <person name="Benny G.L."/>
            <person name="Smith M.E."/>
            <person name="James T.Y."/>
            <person name="Grigoriev I.V."/>
        </authorList>
    </citation>
    <scope>NUCLEOTIDE SEQUENCE [LARGE SCALE GENOMIC DNA]</scope>
    <source>
        <strain evidence="3">CSF55</strain>
    </source>
</reference>
<accession>A0A4P9YAB9</accession>
<evidence type="ECO:0000256" key="1">
    <source>
        <dbReference type="SAM" id="Coils"/>
    </source>
</evidence>
<feature type="coiled-coil region" evidence="1">
    <location>
        <begin position="194"/>
        <end position="224"/>
    </location>
</feature>
<protein>
    <submittedName>
        <fullName evidence="2">Uncharacterized protein</fullName>
    </submittedName>
</protein>
<sequence length="275" mass="32053">KIGQIQECAPSSFDIPKFQTQEETLKAARLFDEKLKNLKEEVRQFDFLEKQLNEVSNNHTTLMNEYSSAQEKYFKEKELFKNQTEKITVVNVSQMSGSVSIRYEIENDVEKILTALSLPITVLGDMFSFKKPGTTVEKMLFPIKVREGRTKALVSMQSEFDKAPKHFADKFIKKAGFEKDTFIAPTFSNNNPNFNEYQEQIATIKKRTEEIKKRTEEIKKLSEEMKNSVFFVKDYEFKDSVFSHINNMQVTEDGKKSFIEKVSNFNVVYMNDTQK</sequence>
<name>A0A4P9YAB9_ROZAC</name>
<keyword evidence="1" id="KW-0175">Coiled coil</keyword>
<proteinExistence type="predicted"/>
<feature type="coiled-coil region" evidence="1">
    <location>
        <begin position="21"/>
        <end position="72"/>
    </location>
</feature>
<evidence type="ECO:0000313" key="2">
    <source>
        <dbReference type="EMBL" id="RKP15854.1"/>
    </source>
</evidence>